<keyword evidence="2" id="KW-1185">Reference proteome</keyword>
<sequence length="93" mass="10386">MKKTVSRAALVGVALCLFFIIFQISVSSTSRFLKYATNSAKPTQEEGTRKLKVLNRPNSHPPNLCDFRLKAPVICDRTDIRYDLCSINGPTVL</sequence>
<dbReference type="Proteomes" id="UP001054821">
    <property type="component" value="Chromosome 1"/>
</dbReference>
<evidence type="ECO:0000313" key="2">
    <source>
        <dbReference type="Proteomes" id="UP001054821"/>
    </source>
</evidence>
<accession>A0AAD4ZRE1</accession>
<name>A0AAD4ZRE1_PRUDU</name>
<gene>
    <name evidence="1" type="ORF">L3X38_005646</name>
</gene>
<evidence type="ECO:0000313" key="1">
    <source>
        <dbReference type="EMBL" id="KAI5352754.1"/>
    </source>
</evidence>
<organism evidence="1 2">
    <name type="scientific">Prunus dulcis</name>
    <name type="common">Almond</name>
    <name type="synonym">Amygdalus dulcis</name>
    <dbReference type="NCBI Taxonomy" id="3755"/>
    <lineage>
        <taxon>Eukaryota</taxon>
        <taxon>Viridiplantae</taxon>
        <taxon>Streptophyta</taxon>
        <taxon>Embryophyta</taxon>
        <taxon>Tracheophyta</taxon>
        <taxon>Spermatophyta</taxon>
        <taxon>Magnoliopsida</taxon>
        <taxon>eudicotyledons</taxon>
        <taxon>Gunneridae</taxon>
        <taxon>Pentapetalae</taxon>
        <taxon>rosids</taxon>
        <taxon>fabids</taxon>
        <taxon>Rosales</taxon>
        <taxon>Rosaceae</taxon>
        <taxon>Amygdaloideae</taxon>
        <taxon>Amygdaleae</taxon>
        <taxon>Prunus</taxon>
    </lineage>
</organism>
<dbReference type="AlphaFoldDB" id="A0AAD4ZRE1"/>
<comment type="caution">
    <text evidence="1">The sequence shown here is derived from an EMBL/GenBank/DDBJ whole genome shotgun (WGS) entry which is preliminary data.</text>
</comment>
<protein>
    <submittedName>
        <fullName evidence="1">Uncharacterized protein</fullName>
    </submittedName>
</protein>
<reference evidence="1 2" key="1">
    <citation type="journal article" date="2022" name="G3 (Bethesda)">
        <title>Whole-genome sequence and methylome profiling of the almond [Prunus dulcis (Mill.) D.A. Webb] cultivar 'Nonpareil'.</title>
        <authorList>
            <person name="D'Amico-Willman K.M."/>
            <person name="Ouma W.Z."/>
            <person name="Meulia T."/>
            <person name="Sideli G.M."/>
            <person name="Gradziel T.M."/>
            <person name="Fresnedo-Ramirez J."/>
        </authorList>
    </citation>
    <scope>NUCLEOTIDE SEQUENCE [LARGE SCALE GENOMIC DNA]</scope>
    <source>
        <strain evidence="1">Clone GOH B32 T37-40</strain>
    </source>
</reference>
<proteinExistence type="predicted"/>
<dbReference type="EMBL" id="JAJFAZ020000001">
    <property type="protein sequence ID" value="KAI5352754.1"/>
    <property type="molecule type" value="Genomic_DNA"/>
</dbReference>